<dbReference type="RefSeq" id="WP_254010634.1">
    <property type="nucleotide sequence ID" value="NZ_JAMZMM010000029.1"/>
</dbReference>
<dbReference type="AlphaFoldDB" id="A0AAE3GNH4"/>
<evidence type="ECO:0000313" key="2">
    <source>
        <dbReference type="Proteomes" id="UP001204953"/>
    </source>
</evidence>
<name>A0AAE3GNH4_9CYAN</name>
<gene>
    <name evidence="1" type="ORF">NJ959_04960</name>
</gene>
<sequence length="53" mass="6078">MNDWQCRDRHGLHLCNISILADIENIGYCQHLSQGSCYIKAIALTRLMINAIF</sequence>
<dbReference type="Proteomes" id="UP001204953">
    <property type="component" value="Unassembled WGS sequence"/>
</dbReference>
<organism evidence="1 2">
    <name type="scientific">Limnofasciculus baicalensis BBK-W-15</name>
    <dbReference type="NCBI Taxonomy" id="2699891"/>
    <lineage>
        <taxon>Bacteria</taxon>
        <taxon>Bacillati</taxon>
        <taxon>Cyanobacteriota</taxon>
        <taxon>Cyanophyceae</taxon>
        <taxon>Coleofasciculales</taxon>
        <taxon>Coleofasciculaceae</taxon>
        <taxon>Limnofasciculus</taxon>
        <taxon>Limnofasciculus baicalensis</taxon>
    </lineage>
</organism>
<protein>
    <submittedName>
        <fullName evidence="1">Uncharacterized protein</fullName>
    </submittedName>
</protein>
<dbReference type="EMBL" id="JAMZMM010000029">
    <property type="protein sequence ID" value="MCP2727826.1"/>
    <property type="molecule type" value="Genomic_DNA"/>
</dbReference>
<keyword evidence="2" id="KW-1185">Reference proteome</keyword>
<accession>A0AAE3GNH4</accession>
<proteinExistence type="predicted"/>
<comment type="caution">
    <text evidence="1">The sequence shown here is derived from an EMBL/GenBank/DDBJ whole genome shotgun (WGS) entry which is preliminary data.</text>
</comment>
<evidence type="ECO:0000313" key="1">
    <source>
        <dbReference type="EMBL" id="MCP2727826.1"/>
    </source>
</evidence>
<reference evidence="1" key="1">
    <citation type="submission" date="2022-06" db="EMBL/GenBank/DDBJ databases">
        <title>New cyanobacteria of genus Symplocastrum in benthos of Lake Baikal.</title>
        <authorList>
            <person name="Sorokovikova E."/>
            <person name="Tikhonova I."/>
            <person name="Krasnopeev A."/>
            <person name="Evseev P."/>
            <person name="Gladkikh A."/>
            <person name="Belykh O."/>
        </authorList>
    </citation>
    <scope>NUCLEOTIDE SEQUENCE</scope>
    <source>
        <strain evidence="1">BBK-W-15</strain>
    </source>
</reference>